<protein>
    <submittedName>
        <fullName evidence="1">Uncharacterized protein</fullName>
    </submittedName>
</protein>
<dbReference type="EMBL" id="LAZR01026562">
    <property type="protein sequence ID" value="KKL68338.1"/>
    <property type="molecule type" value="Genomic_DNA"/>
</dbReference>
<dbReference type="AlphaFoldDB" id="A0A0F9E2T4"/>
<proteinExistence type="predicted"/>
<sequence>MVKNQKKGINLCVRDQKFLGDQQTNRGEIKIHDNKKSNIEQNNNSKGTYISYIIEVYDERKDKLDKIKELLKELKLSFEITKLINY</sequence>
<accession>A0A0F9E2T4</accession>
<gene>
    <name evidence="1" type="ORF">LCGC14_2125960</name>
</gene>
<organism evidence="1">
    <name type="scientific">marine sediment metagenome</name>
    <dbReference type="NCBI Taxonomy" id="412755"/>
    <lineage>
        <taxon>unclassified sequences</taxon>
        <taxon>metagenomes</taxon>
        <taxon>ecological metagenomes</taxon>
    </lineage>
</organism>
<evidence type="ECO:0000313" key="1">
    <source>
        <dbReference type="EMBL" id="KKL68338.1"/>
    </source>
</evidence>
<name>A0A0F9E2T4_9ZZZZ</name>
<comment type="caution">
    <text evidence="1">The sequence shown here is derived from an EMBL/GenBank/DDBJ whole genome shotgun (WGS) entry which is preliminary data.</text>
</comment>
<reference evidence="1" key="1">
    <citation type="journal article" date="2015" name="Nature">
        <title>Complex archaea that bridge the gap between prokaryotes and eukaryotes.</title>
        <authorList>
            <person name="Spang A."/>
            <person name="Saw J.H."/>
            <person name="Jorgensen S.L."/>
            <person name="Zaremba-Niedzwiedzka K."/>
            <person name="Martijn J."/>
            <person name="Lind A.E."/>
            <person name="van Eijk R."/>
            <person name="Schleper C."/>
            <person name="Guy L."/>
            <person name="Ettema T.J."/>
        </authorList>
    </citation>
    <scope>NUCLEOTIDE SEQUENCE</scope>
</reference>